<evidence type="ECO:0000313" key="1">
    <source>
        <dbReference type="EMBL" id="ETW29388.1"/>
    </source>
</evidence>
<sequence length="83" mass="9901">MPSPTNIKAYTENPISFTNMIEYNHNEIMRVKENRINNELIINDHKSYETLIIENDDQNETPNIYDLNKAEEKLNKYYSLDSF</sequence>
<reference evidence="1 2" key="2">
    <citation type="submission" date="2013-02" db="EMBL/GenBank/DDBJ databases">
        <title>The Genome Sequence of Plasmodium falciparum FCH/4.</title>
        <authorList>
            <consortium name="The Broad Institute Genome Sequencing Platform"/>
            <consortium name="The Broad Institute Genome Sequencing Center for Infectious Disease"/>
            <person name="Neafsey D."/>
            <person name="Cheeseman I."/>
            <person name="Volkman S."/>
            <person name="Adams J."/>
            <person name="Walker B."/>
            <person name="Young S.K."/>
            <person name="Zeng Q."/>
            <person name="Gargeya S."/>
            <person name="Fitzgerald M."/>
            <person name="Haas B."/>
            <person name="Abouelleil A."/>
            <person name="Alvarado L."/>
            <person name="Arachchi H.M."/>
            <person name="Berlin A.M."/>
            <person name="Chapman S.B."/>
            <person name="Dewar J."/>
            <person name="Goldberg J."/>
            <person name="Griggs A."/>
            <person name="Gujja S."/>
            <person name="Hansen M."/>
            <person name="Howarth C."/>
            <person name="Imamovic A."/>
            <person name="Larimer J."/>
            <person name="McCowan C."/>
            <person name="Murphy C."/>
            <person name="Neiman D."/>
            <person name="Pearson M."/>
            <person name="Priest M."/>
            <person name="Roberts A."/>
            <person name="Saif S."/>
            <person name="Shea T."/>
            <person name="Sisk P."/>
            <person name="Sykes S."/>
            <person name="Wortman J."/>
            <person name="Nusbaum C."/>
            <person name="Birren B."/>
        </authorList>
    </citation>
    <scope>NUCLEOTIDE SEQUENCE [LARGE SCALE GENOMIC DNA]</scope>
    <source>
        <strain evidence="1 2">FCH/4</strain>
    </source>
</reference>
<dbReference type="OrthoDB" id="377549at2759"/>
<dbReference type="EMBL" id="KI927970">
    <property type="protein sequence ID" value="ETW29388.1"/>
    <property type="molecule type" value="Genomic_DNA"/>
</dbReference>
<gene>
    <name evidence="1" type="ORF">PFFCH_03210</name>
</gene>
<dbReference type="Proteomes" id="UP000030656">
    <property type="component" value="Unassembled WGS sequence"/>
</dbReference>
<evidence type="ECO:0000313" key="2">
    <source>
        <dbReference type="Proteomes" id="UP000030656"/>
    </source>
</evidence>
<reference evidence="1 2" key="1">
    <citation type="submission" date="2013-02" db="EMBL/GenBank/DDBJ databases">
        <title>The Genome Annotation of Plasmodium falciparum FCH/4.</title>
        <authorList>
            <consortium name="The Broad Institute Genome Sequencing Platform"/>
            <consortium name="The Broad Institute Genome Sequencing Center for Infectious Disease"/>
            <person name="Neafsey D."/>
            <person name="Hoffman S."/>
            <person name="Volkman S."/>
            <person name="Rosenthal P."/>
            <person name="Walker B."/>
            <person name="Young S.K."/>
            <person name="Zeng Q."/>
            <person name="Gargeya S."/>
            <person name="Fitzgerald M."/>
            <person name="Haas B."/>
            <person name="Abouelleil A."/>
            <person name="Allen A.W."/>
            <person name="Alvarado L."/>
            <person name="Arachchi H.M."/>
            <person name="Berlin A.M."/>
            <person name="Chapman S.B."/>
            <person name="Gainer-Dewar J."/>
            <person name="Goldberg J."/>
            <person name="Griggs A."/>
            <person name="Gujja S."/>
            <person name="Hansen M."/>
            <person name="Howarth C."/>
            <person name="Imamovic A."/>
            <person name="Ireland A."/>
            <person name="Larimer J."/>
            <person name="McCowan C."/>
            <person name="Murphy C."/>
            <person name="Pearson M."/>
            <person name="Poon T.W."/>
            <person name="Priest M."/>
            <person name="Roberts A."/>
            <person name="Saif S."/>
            <person name="Shea T."/>
            <person name="Sisk P."/>
            <person name="Sykes S."/>
            <person name="Wortman J."/>
            <person name="Nusbaum C."/>
            <person name="Birren B."/>
        </authorList>
    </citation>
    <scope>NUCLEOTIDE SEQUENCE [LARGE SCALE GENOMIC DNA]</scope>
    <source>
        <strain evidence="1 2">FCH/4</strain>
    </source>
</reference>
<dbReference type="AlphaFoldDB" id="A0A024VMA9"/>
<accession>A0A024VMA9</accession>
<proteinExistence type="predicted"/>
<protein>
    <submittedName>
        <fullName evidence="1">Uncharacterized protein</fullName>
    </submittedName>
</protein>
<name>A0A024VMA9_PLAFA</name>
<organism evidence="1 2">
    <name type="scientific">Plasmodium falciparum FCH/4</name>
    <dbReference type="NCBI Taxonomy" id="1036724"/>
    <lineage>
        <taxon>Eukaryota</taxon>
        <taxon>Sar</taxon>
        <taxon>Alveolata</taxon>
        <taxon>Apicomplexa</taxon>
        <taxon>Aconoidasida</taxon>
        <taxon>Haemosporida</taxon>
        <taxon>Plasmodiidae</taxon>
        <taxon>Plasmodium</taxon>
        <taxon>Plasmodium (Laverania)</taxon>
    </lineage>
</organism>